<organism evidence="1 2">
    <name type="scientific">Panagrolaimus sp. JU765</name>
    <dbReference type="NCBI Taxonomy" id="591449"/>
    <lineage>
        <taxon>Eukaryota</taxon>
        <taxon>Metazoa</taxon>
        <taxon>Ecdysozoa</taxon>
        <taxon>Nematoda</taxon>
        <taxon>Chromadorea</taxon>
        <taxon>Rhabditida</taxon>
        <taxon>Tylenchina</taxon>
        <taxon>Panagrolaimomorpha</taxon>
        <taxon>Panagrolaimoidea</taxon>
        <taxon>Panagrolaimidae</taxon>
        <taxon>Panagrolaimus</taxon>
    </lineage>
</organism>
<evidence type="ECO:0000313" key="2">
    <source>
        <dbReference type="WBParaSite" id="JU765_v2.g14982.t1"/>
    </source>
</evidence>
<accession>A0AC34QCK9</accession>
<protein>
    <submittedName>
        <fullName evidence="2">SPARC/Testican calcium-binding domain-containing protein</fullName>
    </submittedName>
</protein>
<name>A0AC34QCK9_9BILA</name>
<sequence>MQIFLDKYQGRDEVNETLERRILVWRFNKLDLDFNGKLTKDELVGEHRLTVLIVKPTSCAKHFLKNCDKNFDKTIDLDEWINCLKIDFGGDEVNETLERRILVWRFNKLDLDFNGKLTKDELVGEHRLTVLIVKPTSCAKHFLKNCDKNFDKTIDLDEWINCLKIDFGAIARDTFHSLQRHERHKTKMKTEIKFRHFPTNFLRQFYF</sequence>
<dbReference type="WBParaSite" id="JU765_v2.g14982.t1">
    <property type="protein sequence ID" value="JU765_v2.g14982.t1"/>
    <property type="gene ID" value="JU765_v2.g14982"/>
</dbReference>
<dbReference type="Proteomes" id="UP000887576">
    <property type="component" value="Unplaced"/>
</dbReference>
<reference evidence="2" key="1">
    <citation type="submission" date="2022-11" db="UniProtKB">
        <authorList>
            <consortium name="WormBaseParasite"/>
        </authorList>
    </citation>
    <scope>IDENTIFICATION</scope>
</reference>
<evidence type="ECO:0000313" key="1">
    <source>
        <dbReference type="Proteomes" id="UP000887576"/>
    </source>
</evidence>
<proteinExistence type="predicted"/>